<dbReference type="GO" id="GO:0005634">
    <property type="term" value="C:nucleus"/>
    <property type="evidence" value="ECO:0007669"/>
    <property type="project" value="TreeGrafter"/>
</dbReference>
<gene>
    <name evidence="16" type="ORF">JX265_010981</name>
</gene>
<keyword evidence="5 13" id="KW-0863">Zinc-finger</keyword>
<evidence type="ECO:0000313" key="17">
    <source>
        <dbReference type="Proteomes" id="UP000829685"/>
    </source>
</evidence>
<evidence type="ECO:0000313" key="16">
    <source>
        <dbReference type="EMBL" id="KAI1857951.1"/>
    </source>
</evidence>
<dbReference type="GO" id="GO:0048254">
    <property type="term" value="P:snoRNA localization"/>
    <property type="evidence" value="ECO:0007669"/>
    <property type="project" value="TreeGrafter"/>
</dbReference>
<evidence type="ECO:0000256" key="1">
    <source>
        <dbReference type="ARBA" id="ARBA00022499"/>
    </source>
</evidence>
<organism evidence="16 17">
    <name type="scientific">Neoarthrinium moseri</name>
    <dbReference type="NCBI Taxonomy" id="1658444"/>
    <lineage>
        <taxon>Eukaryota</taxon>
        <taxon>Fungi</taxon>
        <taxon>Dikarya</taxon>
        <taxon>Ascomycota</taxon>
        <taxon>Pezizomycotina</taxon>
        <taxon>Sordariomycetes</taxon>
        <taxon>Xylariomycetidae</taxon>
        <taxon>Amphisphaeriales</taxon>
        <taxon>Apiosporaceae</taxon>
        <taxon>Neoarthrinium</taxon>
    </lineage>
</organism>
<feature type="domain" description="HIT-type" evidence="15">
    <location>
        <begin position="10"/>
        <end position="44"/>
    </location>
</feature>
<dbReference type="FunFam" id="3.30.60.190:FF:000001">
    <property type="entry name" value="box C/D snoRNA protein 1"/>
    <property type="match status" value="1"/>
</dbReference>
<evidence type="ECO:0000256" key="4">
    <source>
        <dbReference type="ARBA" id="ARBA00022723"/>
    </source>
</evidence>
<evidence type="ECO:0000259" key="15">
    <source>
        <dbReference type="PROSITE" id="PS51083"/>
    </source>
</evidence>
<dbReference type="GO" id="GO:0000492">
    <property type="term" value="P:box C/D snoRNP assembly"/>
    <property type="evidence" value="ECO:0007669"/>
    <property type="project" value="TreeGrafter"/>
</dbReference>
<dbReference type="GO" id="GO:0070761">
    <property type="term" value="C:pre-snoRNP complex"/>
    <property type="evidence" value="ECO:0007669"/>
    <property type="project" value="TreeGrafter"/>
</dbReference>
<feature type="region of interest" description="Disordered" evidence="14">
    <location>
        <begin position="351"/>
        <end position="445"/>
    </location>
</feature>
<proteinExistence type="inferred from homology"/>
<feature type="compositionally biased region" description="Acidic residues" evidence="14">
    <location>
        <begin position="436"/>
        <end position="445"/>
    </location>
</feature>
<sequence length="445" mass="50551">MADPLLTSLCGICHMREPKYKCPKCGAKTCSLPCVKKHKTWSSCSGERDPTVFIPAAKLRTDAGIDHDYNFLTKIERKVEQVEKVFTEERGILPQRNQGPPPNKRARLQKGQGRGATTFKDTLRPWARMALPRLRKLEINIMYQPQGMSRERENKTSYSSRTKKINWQVEWLILDDPKGDENRPTRFLGKTMETTPLYIGFAECQEYQRRYHLSQEEKDKEKKEVKARRRIEQQEVRNCQNQDGHQVAQHPGSSEWREAPKIAQHPATSCWNSAAPERKQEHREHASSADRDKYKFFFGVANIPSREAPKLIPVDPTETLESILAGAVVVEFPTIYALPTGLELPEGYAVEKRRQKQSTQQPDKNPKKRKAQGLVAHESDEDGEVREDGEGGDEDQDGSDAGFEFDDNGKRAEFLEAAEEGRIDDDTTSSSGSDTTDGDSDMEVD</sequence>
<reference evidence="16" key="1">
    <citation type="submission" date="2021-03" db="EMBL/GenBank/DDBJ databases">
        <title>Revisited historic fungal species revealed as producer of novel bioactive compounds through whole genome sequencing and comparative genomics.</title>
        <authorList>
            <person name="Vignolle G.A."/>
            <person name="Hochenegger N."/>
            <person name="Mach R.L."/>
            <person name="Mach-Aigner A.R."/>
            <person name="Javad Rahimi M."/>
            <person name="Salim K.A."/>
            <person name="Chan C.M."/>
            <person name="Lim L.B.L."/>
            <person name="Cai F."/>
            <person name="Druzhinina I.S."/>
            <person name="U'Ren J.M."/>
            <person name="Derntl C."/>
        </authorList>
    </citation>
    <scope>NUCLEOTIDE SEQUENCE</scope>
    <source>
        <strain evidence="16">TUCIM 5799</strain>
    </source>
</reference>
<comment type="caution">
    <text evidence="16">The sequence shown here is derived from an EMBL/GenBank/DDBJ whole genome shotgun (WGS) entry which is preliminary data.</text>
</comment>
<dbReference type="Pfam" id="PF04438">
    <property type="entry name" value="zf-HIT"/>
    <property type="match status" value="1"/>
</dbReference>
<comment type="function">
    <text evidence="8">Required for box C/D snoRNAs accumulation involved in snoRNA processing, snoRNA transport to the nucleolus and ribosome biogenesis.</text>
</comment>
<dbReference type="EMBL" id="JAFIMR010000038">
    <property type="protein sequence ID" value="KAI1857951.1"/>
    <property type="molecule type" value="Genomic_DNA"/>
</dbReference>
<keyword evidence="6" id="KW-0862">Zinc</keyword>
<dbReference type="PROSITE" id="PS51083">
    <property type="entry name" value="ZF_HIT"/>
    <property type="match status" value="1"/>
</dbReference>
<dbReference type="GO" id="GO:0000463">
    <property type="term" value="P:maturation of LSU-rRNA from tricistronic rRNA transcript (SSU-rRNA, 5.8S rRNA, LSU-rRNA)"/>
    <property type="evidence" value="ECO:0007669"/>
    <property type="project" value="TreeGrafter"/>
</dbReference>
<comment type="similarity">
    <text evidence="9">Belongs to the BCD1 family.</text>
</comment>
<accession>A0A9P9WDG4</accession>
<comment type="subunit">
    <text evidence="10">Interacts with FBL, SNU13, NOP58, NUFIP1, RUVBL1, RUVBL2 and TAF9. Interacts (via HIT-type zinc finger) with the RUVBL1/RUVBL2 complex in the presence of ADP.</text>
</comment>
<dbReference type="InterPro" id="IPR051639">
    <property type="entry name" value="BCD1"/>
</dbReference>
<evidence type="ECO:0000256" key="7">
    <source>
        <dbReference type="ARBA" id="ARBA00022843"/>
    </source>
</evidence>
<evidence type="ECO:0000256" key="3">
    <source>
        <dbReference type="ARBA" id="ARBA00022553"/>
    </source>
</evidence>
<dbReference type="InterPro" id="IPR057721">
    <property type="entry name" value="BCD1_alpha/beta"/>
</dbReference>
<dbReference type="CDD" id="cd23023">
    <property type="entry name" value="zf-HIT_BCD1"/>
    <property type="match status" value="1"/>
</dbReference>
<evidence type="ECO:0000256" key="14">
    <source>
        <dbReference type="SAM" id="MobiDB-lite"/>
    </source>
</evidence>
<keyword evidence="2" id="KW-0690">Ribosome biogenesis</keyword>
<dbReference type="PANTHER" id="PTHR13483">
    <property type="entry name" value="BOX C_D SNORNA PROTEIN 1-RELATED"/>
    <property type="match status" value="1"/>
</dbReference>
<feature type="region of interest" description="Disordered" evidence="14">
    <location>
        <begin position="234"/>
        <end position="266"/>
    </location>
</feature>
<evidence type="ECO:0000256" key="2">
    <source>
        <dbReference type="ARBA" id="ARBA00022517"/>
    </source>
</evidence>
<feature type="compositionally biased region" description="Acidic residues" evidence="14">
    <location>
        <begin position="379"/>
        <end position="406"/>
    </location>
</feature>
<evidence type="ECO:0000256" key="13">
    <source>
        <dbReference type="PROSITE-ProRule" id="PRU00453"/>
    </source>
</evidence>
<evidence type="ECO:0000256" key="9">
    <source>
        <dbReference type="ARBA" id="ARBA00049654"/>
    </source>
</evidence>
<dbReference type="GO" id="GO:0008270">
    <property type="term" value="F:zinc ion binding"/>
    <property type="evidence" value="ECO:0007669"/>
    <property type="project" value="UniProtKB-UniRule"/>
</dbReference>
<evidence type="ECO:0000256" key="6">
    <source>
        <dbReference type="ARBA" id="ARBA00022833"/>
    </source>
</evidence>
<protein>
    <recommendedName>
        <fullName evidence="11">Box C/D snoRNA protein 1</fullName>
    </recommendedName>
    <alternativeName>
        <fullName evidence="12">Zinc finger HIT domain-containing protein 6</fullName>
    </alternativeName>
</protein>
<dbReference type="Gene3D" id="3.30.60.190">
    <property type="match status" value="1"/>
</dbReference>
<dbReference type="AlphaFoldDB" id="A0A9P9WDG4"/>
<keyword evidence="17" id="KW-1185">Reference proteome</keyword>
<feature type="compositionally biased region" description="Basic and acidic residues" evidence="14">
    <location>
        <begin position="407"/>
        <end position="425"/>
    </location>
</feature>
<keyword evidence="7" id="KW-0832">Ubl conjugation</keyword>
<dbReference type="Proteomes" id="UP000829685">
    <property type="component" value="Unassembled WGS sequence"/>
</dbReference>
<keyword evidence="4" id="KW-0479">Metal-binding</keyword>
<evidence type="ECO:0000256" key="8">
    <source>
        <dbReference type="ARBA" id="ARBA00049598"/>
    </source>
</evidence>
<dbReference type="OrthoDB" id="272357at2759"/>
<dbReference type="InterPro" id="IPR007529">
    <property type="entry name" value="Znf_HIT"/>
</dbReference>
<dbReference type="PANTHER" id="PTHR13483:SF11">
    <property type="entry name" value="ZINC FINGER HIT DOMAIN-CONTAINING PROTEIN 3"/>
    <property type="match status" value="1"/>
</dbReference>
<keyword evidence="1" id="KW-1017">Isopeptide bond</keyword>
<name>A0A9P9WDG4_9PEZI</name>
<evidence type="ECO:0000256" key="10">
    <source>
        <dbReference type="ARBA" id="ARBA00061949"/>
    </source>
</evidence>
<evidence type="ECO:0000256" key="11">
    <source>
        <dbReference type="ARBA" id="ARBA00068630"/>
    </source>
</evidence>
<evidence type="ECO:0000256" key="12">
    <source>
        <dbReference type="ARBA" id="ARBA00077531"/>
    </source>
</evidence>
<evidence type="ECO:0000256" key="5">
    <source>
        <dbReference type="ARBA" id="ARBA00022771"/>
    </source>
</evidence>
<keyword evidence="3" id="KW-0597">Phosphoprotein</keyword>
<dbReference type="SUPFAM" id="SSF144232">
    <property type="entry name" value="HIT/MYND zinc finger-like"/>
    <property type="match status" value="1"/>
</dbReference>
<feature type="region of interest" description="Disordered" evidence="14">
    <location>
        <begin position="90"/>
        <end position="117"/>
    </location>
</feature>
<dbReference type="Pfam" id="PF25790">
    <property type="entry name" value="BCD1"/>
    <property type="match status" value="1"/>
</dbReference>